<feature type="domain" description="DUF7808" evidence="1">
    <location>
        <begin position="41"/>
        <end position="93"/>
    </location>
</feature>
<dbReference type="AlphaFoldDB" id="A0A0R3PVI7"/>
<dbReference type="Proteomes" id="UP000267027">
    <property type="component" value="Unassembled WGS sequence"/>
</dbReference>
<evidence type="ECO:0000313" key="2">
    <source>
        <dbReference type="EMBL" id="VDM61635.1"/>
    </source>
</evidence>
<organism evidence="4">
    <name type="scientific">Angiostrongylus costaricensis</name>
    <name type="common">Nematode worm</name>
    <dbReference type="NCBI Taxonomy" id="334426"/>
    <lineage>
        <taxon>Eukaryota</taxon>
        <taxon>Metazoa</taxon>
        <taxon>Ecdysozoa</taxon>
        <taxon>Nematoda</taxon>
        <taxon>Chromadorea</taxon>
        <taxon>Rhabditida</taxon>
        <taxon>Rhabditina</taxon>
        <taxon>Rhabditomorpha</taxon>
        <taxon>Strongyloidea</taxon>
        <taxon>Metastrongylidae</taxon>
        <taxon>Angiostrongylus</taxon>
    </lineage>
</organism>
<name>A0A0R3PVI7_ANGCS</name>
<gene>
    <name evidence="2" type="ORF">ACOC_LOCUS10050</name>
</gene>
<reference evidence="2 3" key="2">
    <citation type="submission" date="2018-11" db="EMBL/GenBank/DDBJ databases">
        <authorList>
            <consortium name="Pathogen Informatics"/>
        </authorList>
    </citation>
    <scope>NUCLEOTIDE SEQUENCE [LARGE SCALE GENOMIC DNA]</scope>
    <source>
        <strain evidence="2 3">Costa Rica</strain>
    </source>
</reference>
<dbReference type="EMBL" id="UYYA01004400">
    <property type="protein sequence ID" value="VDM61635.1"/>
    <property type="molecule type" value="Genomic_DNA"/>
</dbReference>
<dbReference type="OrthoDB" id="5837780at2759"/>
<evidence type="ECO:0000313" key="3">
    <source>
        <dbReference type="Proteomes" id="UP000267027"/>
    </source>
</evidence>
<sequence>MPQLEWNQLARNSTTRLACPIGCEPEFDLSVNLLRVILSRRIQVITKIPYDNDKCQKYYTYGKYRNRSENEWYLWMTDPCVATLTTHCRFKDVPLNAKSETRKLRQKALVKKL</sequence>
<dbReference type="Pfam" id="PF25096">
    <property type="entry name" value="DUF7808"/>
    <property type="match status" value="1"/>
</dbReference>
<proteinExistence type="predicted"/>
<keyword evidence="3" id="KW-1185">Reference proteome</keyword>
<dbReference type="PANTHER" id="PTHR34493:SF6">
    <property type="entry name" value="DUF4789 DOMAIN-CONTAINING PROTEIN-RELATED"/>
    <property type="match status" value="1"/>
</dbReference>
<evidence type="ECO:0000313" key="4">
    <source>
        <dbReference type="WBParaSite" id="ACOC_0001004901-mRNA-1"/>
    </source>
</evidence>
<protein>
    <recommendedName>
        <fullName evidence="1">DUF7808 domain-containing protein</fullName>
    </recommendedName>
</protein>
<reference evidence="4" key="1">
    <citation type="submission" date="2017-02" db="UniProtKB">
        <authorList>
            <consortium name="WormBaseParasite"/>
        </authorList>
    </citation>
    <scope>IDENTIFICATION</scope>
</reference>
<accession>A0A0R3PVI7</accession>
<evidence type="ECO:0000259" key="1">
    <source>
        <dbReference type="Pfam" id="PF25096"/>
    </source>
</evidence>
<dbReference type="WBParaSite" id="ACOC_0001004901-mRNA-1">
    <property type="protein sequence ID" value="ACOC_0001004901-mRNA-1"/>
    <property type="gene ID" value="ACOC_0001004901"/>
</dbReference>
<dbReference type="InterPro" id="IPR056710">
    <property type="entry name" value="DUF7808"/>
</dbReference>
<dbReference type="STRING" id="334426.A0A0R3PVI7"/>
<dbReference type="PANTHER" id="PTHR34493">
    <property type="entry name" value="PROTEIN CBG13422-RELATED"/>
    <property type="match status" value="1"/>
</dbReference>